<evidence type="ECO:0000313" key="2">
    <source>
        <dbReference type="EMBL" id="CAG7826334.1"/>
    </source>
</evidence>
<dbReference type="Proteomes" id="UP000708208">
    <property type="component" value="Unassembled WGS sequence"/>
</dbReference>
<comment type="caution">
    <text evidence="2">The sequence shown here is derived from an EMBL/GenBank/DDBJ whole genome shotgun (WGS) entry which is preliminary data.</text>
</comment>
<proteinExistence type="predicted"/>
<dbReference type="AlphaFoldDB" id="A0A8J2PKB4"/>
<accession>A0A8J2PKB4</accession>
<feature type="region of interest" description="Disordered" evidence="1">
    <location>
        <begin position="120"/>
        <end position="161"/>
    </location>
</feature>
<reference evidence="2" key="1">
    <citation type="submission" date="2021-06" db="EMBL/GenBank/DDBJ databases">
        <authorList>
            <person name="Hodson N. C."/>
            <person name="Mongue J. A."/>
            <person name="Jaron S. K."/>
        </authorList>
    </citation>
    <scope>NUCLEOTIDE SEQUENCE</scope>
</reference>
<evidence type="ECO:0000256" key="1">
    <source>
        <dbReference type="SAM" id="MobiDB-lite"/>
    </source>
</evidence>
<evidence type="ECO:0000313" key="3">
    <source>
        <dbReference type="Proteomes" id="UP000708208"/>
    </source>
</evidence>
<feature type="non-terminal residue" evidence="2">
    <location>
        <position position="195"/>
    </location>
</feature>
<name>A0A8J2PKB4_9HEXA</name>
<sequence>MLLDFIERLNEITVLFNTTQDASQLIPAFETLTSLNTLILRLYMLTISFRSTQPHLPSRSDSARAMVTSLQNYLARLPSTGSSISSAVVPYPLTPASPPPPYQESTTDPVLVTPRDTVIPAPSTTDVRGPQSCGLEMHQSPSHVQPPPTSPTPLQPQHAWRPVTPVTPTPNPFFGLVRPLRACLQNLAAQSGPLS</sequence>
<dbReference type="EMBL" id="CAJVCH010539415">
    <property type="protein sequence ID" value="CAG7826334.1"/>
    <property type="molecule type" value="Genomic_DNA"/>
</dbReference>
<organism evidence="2 3">
    <name type="scientific">Allacma fusca</name>
    <dbReference type="NCBI Taxonomy" id="39272"/>
    <lineage>
        <taxon>Eukaryota</taxon>
        <taxon>Metazoa</taxon>
        <taxon>Ecdysozoa</taxon>
        <taxon>Arthropoda</taxon>
        <taxon>Hexapoda</taxon>
        <taxon>Collembola</taxon>
        <taxon>Symphypleona</taxon>
        <taxon>Sminthuridae</taxon>
        <taxon>Allacma</taxon>
    </lineage>
</organism>
<keyword evidence="3" id="KW-1185">Reference proteome</keyword>
<gene>
    <name evidence="2" type="ORF">AFUS01_LOCUS36390</name>
</gene>
<feature type="compositionally biased region" description="Pro residues" evidence="1">
    <location>
        <begin position="144"/>
        <end position="154"/>
    </location>
</feature>
<protein>
    <submittedName>
        <fullName evidence="2">Uncharacterized protein</fullName>
    </submittedName>
</protein>